<dbReference type="RefSeq" id="WP_039688502.1">
    <property type="nucleotide sequence ID" value="NZ_CP009302.1"/>
</dbReference>
<dbReference type="HOGENOM" id="CLU_978787_0_0_11"/>
<dbReference type="STRING" id="1531429.JI75_02615"/>
<proteinExistence type="predicted"/>
<sequence length="285" mass="31549">MTMYDMEIGGESLLGRTGAVVADWTESPPEPVQRWIDVPGRQDGPIDASEAATGAPEYGRRRLDIRLLRIVDGSERAAVTWLTELRRWLHNRSLRFAVGWDPGYTYEGRFAVAENAAYDGVAEARLTVDCGPWKTKGERTYRVEASLGKTVVLRLGAPVVPTVTCDVPCLVNYMGETHAFGPGTSRDPSLVLRGPEAYLTVNATPDHGTAAWSAYEGRSWADYGWARLAYLAGAGGPEMEPRAWGDEPFDGTWADVGGTWLDNAYRVAENPPRRDVFFTYEWKDL</sequence>
<dbReference type="OrthoDB" id="3197214at2"/>
<dbReference type="EMBL" id="CP009302">
    <property type="protein sequence ID" value="AJC11723.1"/>
    <property type="molecule type" value="Genomic_DNA"/>
</dbReference>
<gene>
    <name evidence="1" type="ORF">JI75_02615</name>
</gene>
<dbReference type="AlphaFoldDB" id="A0A0A8B4I2"/>
<name>A0A0A8B4I2_9ACTN</name>
<reference evidence="2" key="1">
    <citation type="submission" date="2014-08" db="EMBL/GenBank/DDBJ databases">
        <title>Coriobacteriaceae sp. complete genome.</title>
        <authorList>
            <person name="Looft T."/>
            <person name="Bayles D.O."/>
            <person name="Stanton T.B."/>
        </authorList>
    </citation>
    <scope>NUCLEOTIDE SEQUENCE [LARGE SCALE GENOMIC DNA]</scope>
    <source>
        <strain evidence="2">68-1-3</strain>
    </source>
</reference>
<evidence type="ECO:0000313" key="2">
    <source>
        <dbReference type="Proteomes" id="UP000031121"/>
    </source>
</evidence>
<evidence type="ECO:0000313" key="1">
    <source>
        <dbReference type="EMBL" id="AJC11723.1"/>
    </source>
</evidence>
<protein>
    <submittedName>
        <fullName evidence="1">Uncharacterized protein</fullName>
    </submittedName>
</protein>
<dbReference type="Proteomes" id="UP000031121">
    <property type="component" value="Chromosome"/>
</dbReference>
<keyword evidence="2" id="KW-1185">Reference proteome</keyword>
<organism evidence="1 2">
    <name type="scientific">Berryella intestinalis</name>
    <dbReference type="NCBI Taxonomy" id="1531429"/>
    <lineage>
        <taxon>Bacteria</taxon>
        <taxon>Bacillati</taxon>
        <taxon>Actinomycetota</taxon>
        <taxon>Coriobacteriia</taxon>
        <taxon>Eggerthellales</taxon>
        <taxon>Eggerthellaceae</taxon>
        <taxon>Berryella</taxon>
    </lineage>
</organism>
<accession>A0A0A8B4I2</accession>
<reference evidence="1 2" key="2">
    <citation type="journal article" date="2015" name="Genome Announc.">
        <title>Complete Genome Sequence of Coriobacteriaceae Strain 68-1-3, a Novel Mucus-Degrading Isolate from the Swine Intestinal Tract.</title>
        <authorList>
            <person name="Looft T."/>
            <person name="Bayles D.O."/>
            <person name="Alt D.P."/>
            <person name="Stanton T.B."/>
        </authorList>
    </citation>
    <scope>NUCLEOTIDE SEQUENCE [LARGE SCALE GENOMIC DNA]</scope>
    <source>
        <strain evidence="1 2">68-1-3</strain>
    </source>
</reference>
<dbReference type="KEGG" id="cbac:JI75_02615"/>